<sequence length="95" mass="10849">MVWRVVDDAAVDLQHIAEDGILNFGESHARRYTVKLVDMFDTLAALPYMASPKQAAQREVRLMPCGAHNIVYVIENEDVIILRVLHGLQDWFDLL</sequence>
<organism evidence="2 3">
    <name type="scientific">Candidatus Devosia phytovorans</name>
    <dbReference type="NCBI Taxonomy" id="3121372"/>
    <lineage>
        <taxon>Bacteria</taxon>
        <taxon>Pseudomonadati</taxon>
        <taxon>Pseudomonadota</taxon>
        <taxon>Alphaproteobacteria</taxon>
        <taxon>Hyphomicrobiales</taxon>
        <taxon>Devosiaceae</taxon>
        <taxon>Devosia</taxon>
    </lineage>
</organism>
<evidence type="ECO:0000313" key="3">
    <source>
        <dbReference type="Proteomes" id="UP001217476"/>
    </source>
</evidence>
<dbReference type="EMBL" id="CP119312">
    <property type="protein sequence ID" value="WEK04892.1"/>
    <property type="molecule type" value="Genomic_DNA"/>
</dbReference>
<dbReference type="Gene3D" id="3.30.2310.20">
    <property type="entry name" value="RelE-like"/>
    <property type="match status" value="1"/>
</dbReference>
<dbReference type="InterPro" id="IPR035093">
    <property type="entry name" value="RelE/ParE_toxin_dom_sf"/>
</dbReference>
<accession>A0AAJ5VWQ6</accession>
<evidence type="ECO:0000256" key="1">
    <source>
        <dbReference type="ARBA" id="ARBA00022649"/>
    </source>
</evidence>
<evidence type="ECO:0000313" key="2">
    <source>
        <dbReference type="EMBL" id="WEK04892.1"/>
    </source>
</evidence>
<proteinExistence type="predicted"/>
<name>A0AAJ5VWQ6_9HYPH</name>
<gene>
    <name evidence="2" type="ORF">P0Y65_01145</name>
</gene>
<dbReference type="Proteomes" id="UP001217476">
    <property type="component" value="Chromosome"/>
</dbReference>
<reference evidence="2" key="1">
    <citation type="submission" date="2023-03" db="EMBL/GenBank/DDBJ databases">
        <title>Andean soil-derived lignocellulolytic bacterial consortium as a source of novel taxa and putative plastic-active enzymes.</title>
        <authorList>
            <person name="Diaz-Garcia L."/>
            <person name="Chuvochina M."/>
            <person name="Feuerriegel G."/>
            <person name="Bunk B."/>
            <person name="Sproer C."/>
            <person name="Streit W.R."/>
            <person name="Rodriguez L.M."/>
            <person name="Overmann J."/>
            <person name="Jimenez D.J."/>
        </authorList>
    </citation>
    <scope>NUCLEOTIDE SEQUENCE</scope>
    <source>
        <strain evidence="2">MAG 4196</strain>
    </source>
</reference>
<dbReference type="InterPro" id="IPR007712">
    <property type="entry name" value="RelE/ParE_toxin"/>
</dbReference>
<dbReference type="Pfam" id="PF05016">
    <property type="entry name" value="ParE_toxin"/>
    <property type="match status" value="1"/>
</dbReference>
<keyword evidence="1" id="KW-1277">Toxin-antitoxin system</keyword>
<protein>
    <submittedName>
        <fullName evidence="2">Type II toxin-antitoxin system RelE/ParE family toxin</fullName>
    </submittedName>
</protein>
<dbReference type="AlphaFoldDB" id="A0AAJ5VWQ6"/>